<dbReference type="Proteomes" id="UP000000592">
    <property type="component" value="Chromosome"/>
</dbReference>
<name>Q72IR3_THET2</name>
<comment type="similarity">
    <text evidence="1 2">Belongs to the enoyl-CoA hydratase/isomerase family.</text>
</comment>
<dbReference type="HOGENOM" id="CLU_1420861_0_0_0"/>
<dbReference type="AlphaFoldDB" id="Q72IR3"/>
<evidence type="ECO:0000313" key="5">
    <source>
        <dbReference type="Proteomes" id="UP000000592"/>
    </source>
</evidence>
<organism evidence="4 5">
    <name type="scientific">Thermus thermophilus (strain ATCC BAA-163 / DSM 7039 / HB27)</name>
    <dbReference type="NCBI Taxonomy" id="262724"/>
    <lineage>
        <taxon>Bacteria</taxon>
        <taxon>Thermotogati</taxon>
        <taxon>Deinococcota</taxon>
        <taxon>Deinococci</taxon>
        <taxon>Thermales</taxon>
        <taxon>Thermaceae</taxon>
        <taxon>Thermus</taxon>
    </lineage>
</organism>
<dbReference type="GO" id="GO:0006635">
    <property type="term" value="P:fatty acid beta-oxidation"/>
    <property type="evidence" value="ECO:0007669"/>
    <property type="project" value="TreeGrafter"/>
</dbReference>
<evidence type="ECO:0000256" key="2">
    <source>
        <dbReference type="RuleBase" id="RU003707"/>
    </source>
</evidence>
<evidence type="ECO:0000256" key="1">
    <source>
        <dbReference type="ARBA" id="ARBA00005254"/>
    </source>
</evidence>
<dbReference type="KEGG" id="tth:TT_C1069"/>
<feature type="compositionally biased region" description="Basic residues" evidence="3">
    <location>
        <begin position="182"/>
        <end position="191"/>
    </location>
</feature>
<proteinExistence type="inferred from homology"/>
<feature type="compositionally biased region" description="Low complexity" evidence="3">
    <location>
        <begin position="151"/>
        <end position="181"/>
    </location>
</feature>
<gene>
    <name evidence="4" type="ordered locus">TT_C1069</name>
</gene>
<dbReference type="GO" id="GO:0003824">
    <property type="term" value="F:catalytic activity"/>
    <property type="evidence" value="ECO:0007669"/>
    <property type="project" value="InterPro"/>
</dbReference>
<dbReference type="InterPro" id="IPR029045">
    <property type="entry name" value="ClpP/crotonase-like_dom_sf"/>
</dbReference>
<accession>Q72IR3</accession>
<dbReference type="CDD" id="cd06558">
    <property type="entry name" value="crotonase-like"/>
    <property type="match status" value="1"/>
</dbReference>
<sequence>MEHEHEHEFVLEIPEFEHLSYEVEEGIALVTLKRPEALNALSQSLLEELAEIPELVQQDPEVRAVIFTGEGKAFAAGADLKEIAAIKDPFMGREYALFGQRVFAEIAALPVPTIAAINGYALGGGLELALACDLRVAAKTAKLGLPEWASASSPASEAPNACPASSAGGGPWTSSSPGGTWTRRRPFSSGS</sequence>
<dbReference type="Gene3D" id="3.90.226.10">
    <property type="entry name" value="2-enoyl-CoA Hydratase, Chain A, domain 1"/>
    <property type="match status" value="1"/>
</dbReference>
<dbReference type="EMBL" id="AE017221">
    <property type="protein sequence ID" value="AAS81411.1"/>
    <property type="molecule type" value="Genomic_DNA"/>
</dbReference>
<evidence type="ECO:0000256" key="3">
    <source>
        <dbReference type="SAM" id="MobiDB-lite"/>
    </source>
</evidence>
<dbReference type="PROSITE" id="PS00166">
    <property type="entry name" value="ENOYL_COA_HYDRATASE"/>
    <property type="match status" value="1"/>
</dbReference>
<dbReference type="Pfam" id="PF00378">
    <property type="entry name" value="ECH_1"/>
    <property type="match status" value="1"/>
</dbReference>
<reference evidence="4 5" key="1">
    <citation type="journal article" date="2004" name="Nat. Biotechnol.">
        <title>The genome sequence of the extreme thermophile Thermus thermophilus.</title>
        <authorList>
            <person name="Henne A."/>
            <person name="Brueggemann H."/>
            <person name="Raasch C."/>
            <person name="Wiezer A."/>
            <person name="Hartsch T."/>
            <person name="Liesegang H."/>
            <person name="Johann A."/>
            <person name="Lienard T."/>
            <person name="Gohl O."/>
            <person name="Martinez-Arias R."/>
            <person name="Jacobi C."/>
            <person name="Starkuviene V."/>
            <person name="Schlenczeck S."/>
            <person name="Dencker S."/>
            <person name="Huber R."/>
            <person name="Klenk H.-P."/>
            <person name="Overbeek R."/>
            <person name="Kramer W."/>
            <person name="Merkl R."/>
            <person name="Gottschalk G."/>
            <person name="Fritz H.-J."/>
        </authorList>
    </citation>
    <scope>NUCLEOTIDE SEQUENCE [LARGE SCALE GENOMIC DNA]</scope>
    <source>
        <strain evidence="5">ATCC BAA-163 / DSM 7039 / HB27</strain>
    </source>
</reference>
<dbReference type="eggNOG" id="COG1024">
    <property type="taxonomic scope" value="Bacteria"/>
</dbReference>
<dbReference type="InterPro" id="IPR001753">
    <property type="entry name" value="Enoyl-CoA_hydra/iso"/>
</dbReference>
<evidence type="ECO:0000313" key="4">
    <source>
        <dbReference type="EMBL" id="AAS81411.1"/>
    </source>
</evidence>
<dbReference type="PANTHER" id="PTHR11941:SF54">
    <property type="entry name" value="ENOYL-COA HYDRATASE, MITOCHONDRIAL"/>
    <property type="match status" value="1"/>
</dbReference>
<protein>
    <submittedName>
        <fullName evidence="4">Putative dehydratase</fullName>
    </submittedName>
</protein>
<dbReference type="InterPro" id="IPR018376">
    <property type="entry name" value="Enoyl-CoA_hyd/isom_CS"/>
</dbReference>
<dbReference type="SUPFAM" id="SSF52096">
    <property type="entry name" value="ClpP/crotonase"/>
    <property type="match status" value="1"/>
</dbReference>
<feature type="region of interest" description="Disordered" evidence="3">
    <location>
        <begin position="151"/>
        <end position="191"/>
    </location>
</feature>
<dbReference type="PANTHER" id="PTHR11941">
    <property type="entry name" value="ENOYL-COA HYDRATASE-RELATED"/>
    <property type="match status" value="1"/>
</dbReference>